<evidence type="ECO:0000313" key="1">
    <source>
        <dbReference type="EMBL" id="WNM62743.1"/>
    </source>
</evidence>
<dbReference type="Proteomes" id="UP001302494">
    <property type="component" value="Chromosome"/>
</dbReference>
<evidence type="ECO:0000313" key="2">
    <source>
        <dbReference type="Proteomes" id="UP001302494"/>
    </source>
</evidence>
<proteinExistence type="predicted"/>
<gene>
    <name evidence="1" type="ORF">PQG83_03060</name>
</gene>
<dbReference type="KEGG" id="nneo:PQG83_03060"/>
<reference evidence="1 2" key="1">
    <citation type="submission" date="2023-01" db="EMBL/GenBank/DDBJ databases">
        <title>Cultivation and genomic characterization of new, ubiquitous marine nitrite-oxidizing bacteria from the Nitrospirales.</title>
        <authorList>
            <person name="Mueller A.J."/>
            <person name="Daebeler A."/>
            <person name="Herbold C.W."/>
            <person name="Kirkegaard R.H."/>
            <person name="Daims H."/>
        </authorList>
    </citation>
    <scope>NUCLEOTIDE SEQUENCE [LARGE SCALE GENOMIC DNA]</scope>
    <source>
        <strain evidence="1 2">DK</strain>
    </source>
</reference>
<dbReference type="RefSeq" id="WP_312746668.1">
    <property type="nucleotide sequence ID" value="NZ_CP116968.1"/>
</dbReference>
<dbReference type="InterPro" id="IPR003787">
    <property type="entry name" value="Sulphur_relay_DsrE/F-like"/>
</dbReference>
<dbReference type="AlphaFoldDB" id="A0AA96JWN8"/>
<protein>
    <submittedName>
        <fullName evidence="1">DsrE family protein</fullName>
    </submittedName>
</protein>
<name>A0AA96JWN8_9BACT</name>
<dbReference type="Pfam" id="PF02635">
    <property type="entry name" value="DsrE"/>
    <property type="match status" value="1"/>
</dbReference>
<keyword evidence="2" id="KW-1185">Reference proteome</keyword>
<dbReference type="Gene3D" id="3.40.1260.10">
    <property type="entry name" value="DsrEFH-like"/>
    <property type="match status" value="1"/>
</dbReference>
<organism evidence="1 2">
    <name type="scientific">Candidatus Nitrospira neomarina</name>
    <dbReference type="NCBI Taxonomy" id="3020899"/>
    <lineage>
        <taxon>Bacteria</taxon>
        <taxon>Pseudomonadati</taxon>
        <taxon>Nitrospirota</taxon>
        <taxon>Nitrospiria</taxon>
        <taxon>Nitrospirales</taxon>
        <taxon>Nitrospiraceae</taxon>
        <taxon>Nitrospira</taxon>
    </lineage>
</organism>
<accession>A0AA96JWN8</accession>
<dbReference type="EMBL" id="CP116968">
    <property type="protein sequence ID" value="WNM62743.1"/>
    <property type="molecule type" value="Genomic_DNA"/>
</dbReference>
<dbReference type="SUPFAM" id="SSF75169">
    <property type="entry name" value="DsrEFH-like"/>
    <property type="match status" value="1"/>
</dbReference>
<sequence>MESTTNLANPTLANKKLGLLLSTSPEHPNAETVYHLSKTALANKVDTYLYFIDEGVKNLEDPRFSELAKNGLKLFVCAYGCQQHHISTDGYGKEVTFCGLVILSNIIDGCDRFLAFN</sequence>
<dbReference type="InterPro" id="IPR027396">
    <property type="entry name" value="DsrEFH-like"/>
</dbReference>